<reference evidence="3" key="1">
    <citation type="journal article" date="2019" name="Int. J. Syst. Evol. Microbiol.">
        <title>The Global Catalogue of Microorganisms (GCM) 10K type strain sequencing project: providing services to taxonomists for standard genome sequencing and annotation.</title>
        <authorList>
            <consortium name="The Broad Institute Genomics Platform"/>
            <consortium name="The Broad Institute Genome Sequencing Center for Infectious Disease"/>
            <person name="Wu L."/>
            <person name="Ma J."/>
        </authorList>
    </citation>
    <scope>NUCLEOTIDE SEQUENCE [LARGE SCALE GENOMIC DNA]</scope>
    <source>
        <strain evidence="3">TBRC 1826</strain>
    </source>
</reference>
<accession>A0ABV8FYQ6</accession>
<organism evidence="2 3">
    <name type="scientific">Nocardiopsis sediminis</name>
    <dbReference type="NCBI Taxonomy" id="1778267"/>
    <lineage>
        <taxon>Bacteria</taxon>
        <taxon>Bacillati</taxon>
        <taxon>Actinomycetota</taxon>
        <taxon>Actinomycetes</taxon>
        <taxon>Streptosporangiales</taxon>
        <taxon>Nocardiopsidaceae</taxon>
        <taxon>Nocardiopsis</taxon>
    </lineage>
</organism>
<dbReference type="InterPro" id="IPR049713">
    <property type="entry name" value="Pr6Pr-like"/>
</dbReference>
<gene>
    <name evidence="2" type="ORF">ACFOVU_28410</name>
</gene>
<protein>
    <submittedName>
        <fullName evidence="2">Pr6Pr family membrane protein</fullName>
    </submittedName>
</protein>
<keyword evidence="1" id="KW-1133">Transmembrane helix</keyword>
<feature type="transmembrane region" description="Helical" evidence="1">
    <location>
        <begin position="105"/>
        <end position="128"/>
    </location>
</feature>
<feature type="transmembrane region" description="Helical" evidence="1">
    <location>
        <begin position="65"/>
        <end position="85"/>
    </location>
</feature>
<dbReference type="Proteomes" id="UP001595847">
    <property type="component" value="Unassembled WGS sequence"/>
</dbReference>
<evidence type="ECO:0000313" key="2">
    <source>
        <dbReference type="EMBL" id="MFC3999870.1"/>
    </source>
</evidence>
<feature type="transmembrane region" description="Helical" evidence="1">
    <location>
        <begin position="29"/>
        <end position="53"/>
    </location>
</feature>
<feature type="transmembrane region" description="Helical" evidence="1">
    <location>
        <begin position="181"/>
        <end position="202"/>
    </location>
</feature>
<keyword evidence="3" id="KW-1185">Reference proteome</keyword>
<evidence type="ECO:0000256" key="1">
    <source>
        <dbReference type="SAM" id="Phobius"/>
    </source>
</evidence>
<sequence length="231" mass="24165">MPVVVGLFRSVVVVAGVVGIGVDMARSGIWSPLVYFTVQSNAILVACFAAGAYASFRGRPGPPPVVKGAATLYILITGLVFHLVLSGGPVPLPPAVPGEPDAQVLPFIDTGLLMHTVTPLLAVLDFLLFDRHGRLRWRHAALWLAYPLVYVVFTTVRGIVLPGSAYPYFFVDVPVIGYDGLLLNVLGYAIAFYLLGLVIVGVDRLAGALVPGGRPGVGAGAEPSAPTPADP</sequence>
<name>A0ABV8FYQ6_9ACTN</name>
<keyword evidence="1" id="KW-0812">Transmembrane</keyword>
<dbReference type="EMBL" id="JBHSBH010000020">
    <property type="protein sequence ID" value="MFC3999870.1"/>
    <property type="molecule type" value="Genomic_DNA"/>
</dbReference>
<dbReference type="NCBIfam" id="NF038065">
    <property type="entry name" value="Pr6Pr"/>
    <property type="match status" value="1"/>
</dbReference>
<comment type="caution">
    <text evidence="2">The sequence shown here is derived from an EMBL/GenBank/DDBJ whole genome shotgun (WGS) entry which is preliminary data.</text>
</comment>
<proteinExistence type="predicted"/>
<evidence type="ECO:0000313" key="3">
    <source>
        <dbReference type="Proteomes" id="UP001595847"/>
    </source>
</evidence>
<feature type="transmembrane region" description="Helical" evidence="1">
    <location>
        <begin position="140"/>
        <end position="161"/>
    </location>
</feature>
<keyword evidence="1" id="KW-0472">Membrane</keyword>
<dbReference type="RefSeq" id="WP_378538525.1">
    <property type="nucleotide sequence ID" value="NZ_JBHSBH010000020.1"/>
</dbReference>